<dbReference type="AlphaFoldDB" id="A0A1T4ZWQ5"/>
<dbReference type="EMBL" id="FUYN01000001">
    <property type="protein sequence ID" value="SKB27025.1"/>
    <property type="molecule type" value="Genomic_DNA"/>
</dbReference>
<dbReference type="PROSITE" id="PS51781">
    <property type="entry name" value="SH3B"/>
    <property type="match status" value="1"/>
</dbReference>
<sequence>MLFNKKMTKFITLIISTMLLFSACSQGSSTTNEEIKDETNKQVQAEEKQATENEQEVEQAKNDESIRYISASKLNVRETPDSAGTILDSLLKGSKIKVLSESKNEAGELWYEVEYKTFDGNKKGHISAEYTVSKREELLDEHLRGLDFSAFEKIEYKNNKKVKVKGVYVTVNSAAGAKLDSLIKLAEETEINAFVIDVKDDFGNMLFKTKAAEKYAPSANDKAPIKNIDEFIKKLKEKDIYTIARIVSFKDPTYAQYNTDKVIINKQTNQPFVNKDGIIWVSPHDRTLWDYNIAVAKEAAIAGFNEIQFDYVRFPASDGGKLDEILDYRNEKNEGKAETIQNYLKQAYSVISKEEAYISADVYGLVGSVPDDMHLGQYWEAVSNYTDYISPMMYPSHYANGTYGVAVPDADPYNTLLQGAKDAVLRNENLETPAQIRPWIQSFTASWVKGYIKYGPEQVKAQIKALNDAGIEEYLLWSASNNYDIK</sequence>
<dbReference type="Gene3D" id="2.30.30.40">
    <property type="entry name" value="SH3 Domains"/>
    <property type="match status" value="1"/>
</dbReference>
<feature type="region of interest" description="Disordered" evidence="1">
    <location>
        <begin position="30"/>
        <end position="61"/>
    </location>
</feature>
<name>A0A1T4ZWQ5_9FIRM</name>
<dbReference type="SMART" id="SM00287">
    <property type="entry name" value="SH3b"/>
    <property type="match status" value="1"/>
</dbReference>
<dbReference type="OrthoDB" id="9774125at2"/>
<dbReference type="InterPro" id="IPR025275">
    <property type="entry name" value="DUF4015"/>
</dbReference>
<evidence type="ECO:0000256" key="2">
    <source>
        <dbReference type="SAM" id="SignalP"/>
    </source>
</evidence>
<dbReference type="InterPro" id="IPR003646">
    <property type="entry name" value="SH3-like_bac-type"/>
</dbReference>
<gene>
    <name evidence="4" type="ORF">SAMN02745120_0473</name>
</gene>
<reference evidence="5" key="1">
    <citation type="submission" date="2017-02" db="EMBL/GenBank/DDBJ databases">
        <authorList>
            <person name="Varghese N."/>
            <person name="Submissions S."/>
        </authorList>
    </citation>
    <scope>NUCLEOTIDE SEQUENCE [LARGE SCALE GENOMIC DNA]</scope>
    <source>
        <strain evidence="5">ATCC 35199</strain>
    </source>
</reference>
<evidence type="ECO:0000259" key="3">
    <source>
        <dbReference type="PROSITE" id="PS51781"/>
    </source>
</evidence>
<dbReference type="RefSeq" id="WP_079588457.1">
    <property type="nucleotide sequence ID" value="NZ_FUYN01000001.1"/>
</dbReference>
<dbReference type="Proteomes" id="UP000243406">
    <property type="component" value="Unassembled WGS sequence"/>
</dbReference>
<feature type="compositionally biased region" description="Basic and acidic residues" evidence="1">
    <location>
        <begin position="33"/>
        <end position="51"/>
    </location>
</feature>
<organism evidence="4 5">
    <name type="scientific">Acetoanaerobium noterae</name>
    <dbReference type="NCBI Taxonomy" id="745369"/>
    <lineage>
        <taxon>Bacteria</taxon>
        <taxon>Bacillati</taxon>
        <taxon>Bacillota</taxon>
        <taxon>Clostridia</taxon>
        <taxon>Peptostreptococcales</taxon>
        <taxon>Filifactoraceae</taxon>
        <taxon>Acetoanaerobium</taxon>
    </lineage>
</organism>
<proteinExistence type="predicted"/>
<dbReference type="PROSITE" id="PS51257">
    <property type="entry name" value="PROKAR_LIPOPROTEIN"/>
    <property type="match status" value="1"/>
</dbReference>
<keyword evidence="5" id="KW-1185">Reference proteome</keyword>
<evidence type="ECO:0000256" key="1">
    <source>
        <dbReference type="SAM" id="MobiDB-lite"/>
    </source>
</evidence>
<protein>
    <recommendedName>
        <fullName evidence="3">SH3b domain-containing protein</fullName>
    </recommendedName>
</protein>
<feature type="chain" id="PRO_5012594649" description="SH3b domain-containing protein" evidence="2">
    <location>
        <begin position="28"/>
        <end position="486"/>
    </location>
</feature>
<dbReference type="Pfam" id="PF08239">
    <property type="entry name" value="SH3_3"/>
    <property type="match status" value="1"/>
</dbReference>
<dbReference type="Pfam" id="PF13200">
    <property type="entry name" value="DUF4015"/>
    <property type="match status" value="1"/>
</dbReference>
<dbReference type="SUPFAM" id="SSF51445">
    <property type="entry name" value="(Trans)glycosidases"/>
    <property type="match status" value="1"/>
</dbReference>
<feature type="signal peptide" evidence="2">
    <location>
        <begin position="1"/>
        <end position="27"/>
    </location>
</feature>
<evidence type="ECO:0000313" key="4">
    <source>
        <dbReference type="EMBL" id="SKB27025.1"/>
    </source>
</evidence>
<keyword evidence="2" id="KW-0732">Signal</keyword>
<accession>A0A1T4ZWQ5</accession>
<dbReference type="InterPro" id="IPR017853">
    <property type="entry name" value="GH"/>
</dbReference>
<evidence type="ECO:0000313" key="5">
    <source>
        <dbReference type="Proteomes" id="UP000243406"/>
    </source>
</evidence>
<feature type="domain" description="SH3b" evidence="3">
    <location>
        <begin position="64"/>
        <end position="135"/>
    </location>
</feature>